<dbReference type="GO" id="GO:0043138">
    <property type="term" value="F:3'-5' DNA helicase activity"/>
    <property type="evidence" value="ECO:0007669"/>
    <property type="project" value="UniProtKB-EC"/>
</dbReference>
<dbReference type="InterPro" id="IPR042115">
    <property type="entry name" value="PriA_3primeBD_sf"/>
</dbReference>
<evidence type="ECO:0000256" key="6">
    <source>
        <dbReference type="ARBA" id="ARBA00022806"/>
    </source>
</evidence>
<organism evidence="15 16">
    <name type="scientific">Candidatus Stercoripulliclostridium pullicola</name>
    <dbReference type="NCBI Taxonomy" id="2840953"/>
    <lineage>
        <taxon>Bacteria</taxon>
        <taxon>Bacillati</taxon>
        <taxon>Bacillota</taxon>
        <taxon>Clostridia</taxon>
        <taxon>Eubacteriales</taxon>
        <taxon>Candidatus Stercoripulliclostridium</taxon>
    </lineage>
</organism>
<dbReference type="Pfam" id="PF18074">
    <property type="entry name" value="PriA_C"/>
    <property type="match status" value="1"/>
</dbReference>
<dbReference type="HAMAP" id="MF_00983">
    <property type="entry name" value="PriA"/>
    <property type="match status" value="1"/>
</dbReference>
<evidence type="ECO:0000256" key="9">
    <source>
        <dbReference type="ARBA" id="ARBA00023125"/>
    </source>
</evidence>
<dbReference type="EC" id="5.6.2.4" evidence="12"/>
<dbReference type="InterPro" id="IPR041236">
    <property type="entry name" value="PriA_C"/>
</dbReference>
<keyword evidence="9 12" id="KW-0238">DNA-binding</keyword>
<dbReference type="GO" id="GO:0016787">
    <property type="term" value="F:hydrolase activity"/>
    <property type="evidence" value="ECO:0007669"/>
    <property type="project" value="UniProtKB-KW"/>
</dbReference>
<gene>
    <name evidence="12 15" type="primary">priA</name>
    <name evidence="15" type="ORF">IAB16_03820</name>
</gene>
<comment type="subunit">
    <text evidence="12">Component of the replication restart primosome.</text>
</comment>
<evidence type="ECO:0000256" key="4">
    <source>
        <dbReference type="ARBA" id="ARBA00022741"/>
    </source>
</evidence>
<feature type="binding site" evidence="12">
    <location>
        <position position="473"/>
    </location>
    <ligand>
        <name>Zn(2+)</name>
        <dbReference type="ChEBI" id="CHEBI:29105"/>
        <label>1</label>
    </ligand>
</feature>
<dbReference type="InterPro" id="IPR005259">
    <property type="entry name" value="PriA"/>
</dbReference>
<evidence type="ECO:0000256" key="10">
    <source>
        <dbReference type="ARBA" id="ARBA00023235"/>
    </source>
</evidence>
<feature type="binding site" evidence="12">
    <location>
        <position position="476"/>
    </location>
    <ligand>
        <name>Zn(2+)</name>
        <dbReference type="ChEBI" id="CHEBI:29105"/>
        <label>1</label>
    </ligand>
</feature>
<evidence type="ECO:0000259" key="13">
    <source>
        <dbReference type="PROSITE" id="PS51192"/>
    </source>
</evidence>
<dbReference type="PROSITE" id="PS51194">
    <property type="entry name" value="HELICASE_CTER"/>
    <property type="match status" value="1"/>
</dbReference>
<dbReference type="GO" id="GO:0008270">
    <property type="term" value="F:zinc ion binding"/>
    <property type="evidence" value="ECO:0007669"/>
    <property type="project" value="UniProtKB-UniRule"/>
</dbReference>
<evidence type="ECO:0000313" key="16">
    <source>
        <dbReference type="Proteomes" id="UP000727857"/>
    </source>
</evidence>
<evidence type="ECO:0000256" key="12">
    <source>
        <dbReference type="HAMAP-Rule" id="MF_00983"/>
    </source>
</evidence>
<dbReference type="GO" id="GO:0006310">
    <property type="term" value="P:DNA recombination"/>
    <property type="evidence" value="ECO:0007669"/>
    <property type="project" value="InterPro"/>
</dbReference>
<dbReference type="EMBL" id="JADINF010000096">
    <property type="protein sequence ID" value="MBO8424123.1"/>
    <property type="molecule type" value="Genomic_DNA"/>
</dbReference>
<keyword evidence="3 12" id="KW-0479">Metal-binding</keyword>
<dbReference type="PANTHER" id="PTHR30580">
    <property type="entry name" value="PRIMOSOMAL PROTEIN N"/>
    <property type="match status" value="1"/>
</dbReference>
<dbReference type="GO" id="GO:0005524">
    <property type="term" value="F:ATP binding"/>
    <property type="evidence" value="ECO:0007669"/>
    <property type="project" value="UniProtKB-UniRule"/>
</dbReference>
<evidence type="ECO:0000256" key="3">
    <source>
        <dbReference type="ARBA" id="ARBA00022723"/>
    </source>
</evidence>
<dbReference type="Pfam" id="PF17764">
    <property type="entry name" value="PriA_3primeBD"/>
    <property type="match status" value="1"/>
</dbReference>
<comment type="cofactor">
    <cofactor evidence="12">
        <name>Zn(2+)</name>
        <dbReference type="ChEBI" id="CHEBI:29105"/>
    </cofactor>
    <text evidence="12">Binds 2 zinc ions per subunit.</text>
</comment>
<dbReference type="SUPFAM" id="SSF158997">
    <property type="entry name" value="Trm112p-like"/>
    <property type="match status" value="1"/>
</dbReference>
<comment type="function">
    <text evidence="12">Initiates the restart of stalled replication forks, which reloads the replicative helicase on sites other than the origin of replication. Recognizes and binds to abandoned replication forks and remodels them to uncover a helicase loading site. Promotes assembly of the primosome at these replication forks.</text>
</comment>
<evidence type="ECO:0000256" key="2">
    <source>
        <dbReference type="ARBA" id="ARBA00022705"/>
    </source>
</evidence>
<dbReference type="SMART" id="SM00490">
    <property type="entry name" value="HELICc"/>
    <property type="match status" value="1"/>
</dbReference>
<keyword evidence="6 12" id="KW-0347">Helicase</keyword>
<evidence type="ECO:0000256" key="8">
    <source>
        <dbReference type="ARBA" id="ARBA00022840"/>
    </source>
</evidence>
<feature type="binding site" evidence="12">
    <location>
        <position position="463"/>
    </location>
    <ligand>
        <name>Zn(2+)</name>
        <dbReference type="ChEBI" id="CHEBI:29105"/>
        <label>2</label>
    </ligand>
</feature>
<keyword evidence="8 12" id="KW-0067">ATP-binding</keyword>
<comment type="catalytic activity">
    <reaction evidence="12">
        <text>Couples ATP hydrolysis with the unwinding of duplex DNA by translocating in the 3'-5' direction.</text>
        <dbReference type="EC" id="5.6.2.4"/>
    </reaction>
</comment>
<evidence type="ECO:0000256" key="5">
    <source>
        <dbReference type="ARBA" id="ARBA00022801"/>
    </source>
</evidence>
<evidence type="ECO:0000256" key="7">
    <source>
        <dbReference type="ARBA" id="ARBA00022833"/>
    </source>
</evidence>
<feature type="binding site" evidence="12">
    <location>
        <position position="460"/>
    </location>
    <ligand>
        <name>Zn(2+)</name>
        <dbReference type="ChEBI" id="CHEBI:29105"/>
        <label>2</label>
    </ligand>
</feature>
<feature type="binding site" evidence="12">
    <location>
        <position position="442"/>
    </location>
    <ligand>
        <name>Zn(2+)</name>
        <dbReference type="ChEBI" id="CHEBI:29105"/>
        <label>2</label>
    </ligand>
</feature>
<proteinExistence type="inferred from homology"/>
<dbReference type="GO" id="GO:0006270">
    <property type="term" value="P:DNA replication initiation"/>
    <property type="evidence" value="ECO:0007669"/>
    <property type="project" value="TreeGrafter"/>
</dbReference>
<keyword evidence="1 12" id="KW-0639">Primosome</keyword>
<dbReference type="PANTHER" id="PTHR30580:SF1">
    <property type="entry name" value="COMF OPERON PROTEIN 1"/>
    <property type="match status" value="1"/>
</dbReference>
<dbReference type="InterPro" id="IPR041222">
    <property type="entry name" value="PriA_3primeBD"/>
</dbReference>
<accession>A0A940IDA3</accession>
<dbReference type="InterPro" id="IPR011545">
    <property type="entry name" value="DEAD/DEAH_box_helicase_dom"/>
</dbReference>
<evidence type="ECO:0000256" key="1">
    <source>
        <dbReference type="ARBA" id="ARBA00022515"/>
    </source>
</evidence>
<comment type="caution">
    <text evidence="15">The sequence shown here is derived from an EMBL/GenBank/DDBJ whole genome shotgun (WGS) entry which is preliminary data.</text>
</comment>
<dbReference type="FunFam" id="3.40.50.300:FF:000489">
    <property type="entry name" value="Primosome assembly protein PriA"/>
    <property type="match status" value="1"/>
</dbReference>
<evidence type="ECO:0000256" key="11">
    <source>
        <dbReference type="ARBA" id="ARBA00048988"/>
    </source>
</evidence>
<dbReference type="SUPFAM" id="SSF52540">
    <property type="entry name" value="P-loop containing nucleoside triphosphate hydrolases"/>
    <property type="match status" value="1"/>
</dbReference>
<reference evidence="15" key="1">
    <citation type="submission" date="2020-10" db="EMBL/GenBank/DDBJ databases">
        <authorList>
            <person name="Gilroy R."/>
        </authorList>
    </citation>
    <scope>NUCLEOTIDE SEQUENCE</scope>
    <source>
        <strain evidence="15">517</strain>
    </source>
</reference>
<feature type="domain" description="Helicase C-terminal" evidence="14">
    <location>
        <begin position="465"/>
        <end position="625"/>
    </location>
</feature>
<evidence type="ECO:0000313" key="15">
    <source>
        <dbReference type="EMBL" id="MBO8424123.1"/>
    </source>
</evidence>
<feature type="binding site" evidence="12">
    <location>
        <position position="445"/>
    </location>
    <ligand>
        <name>Zn(2+)</name>
        <dbReference type="ChEBI" id="CHEBI:29105"/>
        <label>2</label>
    </ligand>
</feature>
<feature type="domain" description="Helicase ATP-binding" evidence="13">
    <location>
        <begin position="205"/>
        <end position="371"/>
    </location>
</feature>
<feature type="binding site" evidence="12">
    <location>
        <position position="433"/>
    </location>
    <ligand>
        <name>Zn(2+)</name>
        <dbReference type="ChEBI" id="CHEBI:29105"/>
        <label>1</label>
    </ligand>
</feature>
<keyword evidence="2 12" id="KW-0235">DNA replication</keyword>
<dbReference type="GO" id="GO:0006302">
    <property type="term" value="P:double-strand break repair"/>
    <property type="evidence" value="ECO:0007669"/>
    <property type="project" value="InterPro"/>
</dbReference>
<dbReference type="Pfam" id="PF18319">
    <property type="entry name" value="Zn_ribbon_PriA"/>
    <property type="match status" value="1"/>
</dbReference>
<dbReference type="CDD" id="cd18804">
    <property type="entry name" value="SF2_C_priA"/>
    <property type="match status" value="1"/>
</dbReference>
<keyword evidence="10 12" id="KW-0413">Isomerase</keyword>
<dbReference type="Gene3D" id="3.40.1440.60">
    <property type="entry name" value="PriA, 3(prime) DNA-binding domain"/>
    <property type="match status" value="1"/>
</dbReference>
<comment type="catalytic activity">
    <reaction evidence="11 12">
        <text>ATP + H2O = ADP + phosphate + H(+)</text>
        <dbReference type="Rhea" id="RHEA:13065"/>
        <dbReference type="ChEBI" id="CHEBI:15377"/>
        <dbReference type="ChEBI" id="CHEBI:15378"/>
        <dbReference type="ChEBI" id="CHEBI:30616"/>
        <dbReference type="ChEBI" id="CHEBI:43474"/>
        <dbReference type="ChEBI" id="CHEBI:456216"/>
        <dbReference type="EC" id="5.6.2.4"/>
    </reaction>
</comment>
<dbReference type="NCBIfam" id="TIGR00595">
    <property type="entry name" value="priA"/>
    <property type="match status" value="1"/>
</dbReference>
<keyword evidence="5 12" id="KW-0378">Hydrolase</keyword>
<dbReference type="GO" id="GO:0003677">
    <property type="term" value="F:DNA binding"/>
    <property type="evidence" value="ECO:0007669"/>
    <property type="project" value="UniProtKB-UniRule"/>
</dbReference>
<dbReference type="CDD" id="cd17929">
    <property type="entry name" value="DEXHc_priA"/>
    <property type="match status" value="1"/>
</dbReference>
<dbReference type="AlphaFoldDB" id="A0A940IDA3"/>
<name>A0A940IDA3_9FIRM</name>
<dbReference type="InterPro" id="IPR027417">
    <property type="entry name" value="P-loop_NTPase"/>
</dbReference>
<comment type="similarity">
    <text evidence="12">Belongs to the helicase family. PriA subfamily.</text>
</comment>
<protein>
    <recommendedName>
        <fullName evidence="12">Replication restart protein PriA</fullName>
    </recommendedName>
    <alternativeName>
        <fullName evidence="12">ATP-dependent DNA helicase PriA</fullName>
        <ecNumber evidence="12">5.6.2.4</ecNumber>
    </alternativeName>
    <alternativeName>
        <fullName evidence="12">DNA 3'-5' helicase PriA</fullName>
    </alternativeName>
</protein>
<dbReference type="Pfam" id="PF00271">
    <property type="entry name" value="Helicase_C"/>
    <property type="match status" value="1"/>
</dbReference>
<dbReference type="InterPro" id="IPR001650">
    <property type="entry name" value="Helicase_C-like"/>
</dbReference>
<dbReference type="GO" id="GO:0006269">
    <property type="term" value="P:DNA replication, synthesis of primer"/>
    <property type="evidence" value="ECO:0007669"/>
    <property type="project" value="UniProtKB-KW"/>
</dbReference>
<sequence>MVYEVIVDISNSDTDKVFDYLAPFPIEKGSRVLVPFGRRQVEGFVVGIKEKSDCRYDLKDVIMLLDDYPVILPEMLALAEHMRLTDLRLIDCLRLFVPAKLRGGRVKALIRNYLYPDVSLTLEEALTKVKPSAKAQRAVLCELYEVKAAPEARINEKYSPSAVKALVEKGLIRRESTELNRTPEGMPAERKNVELTPDQAAAVKTVTEGAPGTYLIHGVTGSGKTEIYLNLIEKTLAEGKNAIMLVPEISLTPQMLGIFRARFGDMVSVLHSGLSDGERYDEWRRLLTGGARVALGARSAVFAPLTNVGVIIIDEEHDSSYVSENNPRYFTSEIAEFRRAYNGAKLVLGSATPSVETYYKAVKGEYTLVTLDKRINRMQLPELETVDMRDEIRAGNAGIFSARLLSGLEETLKEGNQAMLFLNRRGYASFLRCRSCGFVPKCPSCEVSLTYHKEDNTLRCHYCGARYRAIDKCPICGYEDLKEGKTGTEKVEAEIKRIFPEARVLRMDNDTTRGRDSYREILTAFGAGEADVLVGTQMIAKGHDFKNVTLVGIIDADVALYYSDYRSAERTFQLITQMAGRAGRESKPGRVVMQTYSPNHYVYKFAKRYDYRGFFEKEINTRELTKYPPYSKIVRLLVLAAEADPARDAARALLAEIVSLKAKTPGIMRVQVMPAAMKKLRDYYRYQVVAWIDSDAAKEVMPYVYAKANAANNNKITVFTEVNPQQML</sequence>
<keyword evidence="4 12" id="KW-0547">Nucleotide-binding</keyword>
<evidence type="ECO:0000259" key="14">
    <source>
        <dbReference type="PROSITE" id="PS51194"/>
    </source>
</evidence>
<dbReference type="SMART" id="SM00487">
    <property type="entry name" value="DEXDc"/>
    <property type="match status" value="1"/>
</dbReference>
<dbReference type="GO" id="GO:1990077">
    <property type="term" value="C:primosome complex"/>
    <property type="evidence" value="ECO:0007669"/>
    <property type="project" value="UniProtKB-UniRule"/>
</dbReference>
<dbReference type="Proteomes" id="UP000727857">
    <property type="component" value="Unassembled WGS sequence"/>
</dbReference>
<dbReference type="Pfam" id="PF00270">
    <property type="entry name" value="DEAD"/>
    <property type="match status" value="1"/>
</dbReference>
<keyword evidence="7 12" id="KW-0862">Zinc</keyword>
<dbReference type="Gene3D" id="3.40.50.300">
    <property type="entry name" value="P-loop containing nucleotide triphosphate hydrolases"/>
    <property type="match status" value="2"/>
</dbReference>
<reference evidence="15" key="2">
    <citation type="journal article" date="2021" name="PeerJ">
        <title>Extensive microbial diversity within the chicken gut microbiome revealed by metagenomics and culture.</title>
        <authorList>
            <person name="Gilroy R."/>
            <person name="Ravi A."/>
            <person name="Getino M."/>
            <person name="Pursley I."/>
            <person name="Horton D.L."/>
            <person name="Alikhan N.F."/>
            <person name="Baker D."/>
            <person name="Gharbi K."/>
            <person name="Hall N."/>
            <person name="Watson M."/>
            <person name="Adriaenssens E.M."/>
            <person name="Foster-Nyarko E."/>
            <person name="Jarju S."/>
            <person name="Secka A."/>
            <person name="Antonio M."/>
            <person name="Oren A."/>
            <person name="Chaudhuri R.R."/>
            <person name="La Ragione R."/>
            <person name="Hildebrand F."/>
            <person name="Pallen M.J."/>
        </authorList>
    </citation>
    <scope>NUCLEOTIDE SEQUENCE</scope>
    <source>
        <strain evidence="15">517</strain>
    </source>
</reference>
<dbReference type="InterPro" id="IPR040498">
    <property type="entry name" value="PriA_CRR"/>
</dbReference>
<feature type="binding site" evidence="12">
    <location>
        <position position="436"/>
    </location>
    <ligand>
        <name>Zn(2+)</name>
        <dbReference type="ChEBI" id="CHEBI:29105"/>
        <label>1</label>
    </ligand>
</feature>
<dbReference type="InterPro" id="IPR014001">
    <property type="entry name" value="Helicase_ATP-bd"/>
</dbReference>
<dbReference type="PROSITE" id="PS51192">
    <property type="entry name" value="HELICASE_ATP_BIND_1"/>
    <property type="match status" value="1"/>
</dbReference>